<sequence length="427" mass="48790">MSLITSPRRYSLLLHSLVLSLLLSYSSVHVDGKKEKETLHRLPITGQADLVFKVGDNPCKVLKKYCKSLQPRFTYETCFSQLHPVAIQQLSQLWEKVRERLKVDETFFIDCEPIKYIGSSNGFSPGISVTAAPTTLNNGGSTATDTRNSSGIISEMLTYLKRAMAMDADALQTFNTRRNELKLTDSERYELYRKALLLLPNNLFVVDQFGLALMYIDYEAPARKLFSNAVSRGMWGNPLQRPVSKYVPGLTSLPWHDKTNYPFITRLESGYQDIKDELLSNLKERRHLFTEEAENLHVGGDWTELRLKSSGLGFLKHTEYFPKTMRHIENCGQDFTSIKFSAIQPGTHIRTHTGPTNERLRVHLTLIHNGGARIRVGTEWHTWEEGKAIIFDDSWEHEVIHTGDSIRAVLILDIWHPELPPSQRIVH</sequence>
<dbReference type="InParanoid" id="A0A1X7VXF9"/>
<reference evidence="5" key="1">
    <citation type="journal article" date="2010" name="Nature">
        <title>The Amphimedon queenslandica genome and the evolution of animal complexity.</title>
        <authorList>
            <person name="Srivastava M."/>
            <person name="Simakov O."/>
            <person name="Chapman J."/>
            <person name="Fahey B."/>
            <person name="Gauthier M.E."/>
            <person name="Mitros T."/>
            <person name="Richards G.S."/>
            <person name="Conaco C."/>
            <person name="Dacre M."/>
            <person name="Hellsten U."/>
            <person name="Larroux C."/>
            <person name="Putnam N.H."/>
            <person name="Stanke M."/>
            <person name="Adamska M."/>
            <person name="Darling A."/>
            <person name="Degnan S.M."/>
            <person name="Oakley T.H."/>
            <person name="Plachetzki D.C."/>
            <person name="Zhai Y."/>
            <person name="Adamski M."/>
            <person name="Calcino A."/>
            <person name="Cummins S.F."/>
            <person name="Goodstein D.M."/>
            <person name="Harris C."/>
            <person name="Jackson D.J."/>
            <person name="Leys S.P."/>
            <person name="Shu S."/>
            <person name="Woodcroft B.J."/>
            <person name="Vervoort M."/>
            <person name="Kosik K.S."/>
            <person name="Manning G."/>
            <person name="Degnan B.M."/>
            <person name="Rokhsar D.S."/>
        </authorList>
    </citation>
    <scope>NUCLEOTIDE SEQUENCE [LARGE SCALE GENOMIC DNA]</scope>
</reference>
<feature type="domain" description="Aspartyl/asparaginy/proline hydroxylase" evidence="3">
    <location>
        <begin position="269"/>
        <end position="417"/>
    </location>
</feature>
<evidence type="ECO:0000256" key="1">
    <source>
        <dbReference type="ARBA" id="ARBA00007730"/>
    </source>
</evidence>
<dbReference type="EnsemblMetazoa" id="XM_019993703.1">
    <property type="protein sequence ID" value="XP_019849262.1"/>
    <property type="gene ID" value="LOC109580481"/>
</dbReference>
<accession>A0A1X7VXF9</accession>
<dbReference type="SUPFAM" id="SSF51197">
    <property type="entry name" value="Clavaminate synthase-like"/>
    <property type="match status" value="1"/>
</dbReference>
<dbReference type="EnsemblMetazoa" id="Aqu2.1.44099_001">
    <property type="protein sequence ID" value="Aqu2.1.44099_001"/>
    <property type="gene ID" value="Aqu2.1.44099"/>
</dbReference>
<dbReference type="eggNOG" id="KOG3696">
    <property type="taxonomic scope" value="Eukaryota"/>
</dbReference>
<comment type="similarity">
    <text evidence="1">Belongs to the aspartyl/asparaginyl beta-hydroxylase family.</text>
</comment>
<keyword evidence="5" id="KW-1185">Reference proteome</keyword>
<dbReference type="InterPro" id="IPR007803">
    <property type="entry name" value="Asp/Arg/Pro-Hydrxlase"/>
</dbReference>
<dbReference type="AlphaFoldDB" id="A0A1X7VXF9"/>
<evidence type="ECO:0000259" key="3">
    <source>
        <dbReference type="Pfam" id="PF05118"/>
    </source>
</evidence>
<dbReference type="Proteomes" id="UP000007879">
    <property type="component" value="Unassembled WGS sequence"/>
</dbReference>
<organism evidence="4">
    <name type="scientific">Amphimedon queenslandica</name>
    <name type="common">Sponge</name>
    <dbReference type="NCBI Taxonomy" id="400682"/>
    <lineage>
        <taxon>Eukaryota</taxon>
        <taxon>Metazoa</taxon>
        <taxon>Porifera</taxon>
        <taxon>Demospongiae</taxon>
        <taxon>Heteroscleromorpha</taxon>
        <taxon>Haplosclerida</taxon>
        <taxon>Niphatidae</taxon>
        <taxon>Amphimedon</taxon>
    </lineage>
</organism>
<dbReference type="KEGG" id="aqu:109580481"/>
<proteinExistence type="inferred from homology"/>
<keyword evidence="2" id="KW-0732">Signal</keyword>
<dbReference type="GO" id="GO:0005783">
    <property type="term" value="C:endoplasmic reticulum"/>
    <property type="evidence" value="ECO:0007669"/>
    <property type="project" value="TreeGrafter"/>
</dbReference>
<feature type="signal peptide" evidence="2">
    <location>
        <begin position="1"/>
        <end position="32"/>
    </location>
</feature>
<dbReference type="OrthoDB" id="438431at2759"/>
<evidence type="ECO:0000313" key="5">
    <source>
        <dbReference type="Proteomes" id="UP000007879"/>
    </source>
</evidence>
<evidence type="ECO:0000313" key="4">
    <source>
        <dbReference type="EnsemblMetazoa" id="Aqu2.1.44099_001"/>
    </source>
</evidence>
<dbReference type="PANTHER" id="PTHR12366">
    <property type="entry name" value="ASPARTYL/ASPARAGINYL BETA-HYDROXYLASE"/>
    <property type="match status" value="1"/>
</dbReference>
<dbReference type="Pfam" id="PF05118">
    <property type="entry name" value="Asp_Arg_Hydrox"/>
    <property type="match status" value="1"/>
</dbReference>
<name>A0A1X7VXF9_AMPQE</name>
<evidence type="ECO:0000256" key="2">
    <source>
        <dbReference type="SAM" id="SignalP"/>
    </source>
</evidence>
<dbReference type="InterPro" id="IPR027443">
    <property type="entry name" value="IPNS-like_sf"/>
</dbReference>
<dbReference type="Gene3D" id="2.60.120.330">
    <property type="entry name" value="B-lactam Antibiotic, Isopenicillin N Synthase, Chain"/>
    <property type="match status" value="1"/>
</dbReference>
<protein>
    <recommendedName>
        <fullName evidence="3">Aspartyl/asparaginy/proline hydroxylase domain-containing protein</fullName>
    </recommendedName>
</protein>
<gene>
    <name evidence="4" type="primary">109580481</name>
</gene>
<dbReference type="PANTHER" id="PTHR12366:SF32">
    <property type="entry name" value="ASPARTATE BETA-HYDROXYLASE ISOFORM X1"/>
    <property type="match status" value="1"/>
</dbReference>
<dbReference type="STRING" id="400682.A0A1X7VXF9"/>
<reference evidence="4" key="2">
    <citation type="submission" date="2017-05" db="UniProtKB">
        <authorList>
            <consortium name="EnsemblMetazoa"/>
        </authorList>
    </citation>
    <scope>IDENTIFICATION</scope>
</reference>
<dbReference type="InterPro" id="IPR039038">
    <property type="entry name" value="ASPH"/>
</dbReference>
<feature type="chain" id="PRO_5010878487" description="Aspartyl/asparaginy/proline hydroxylase domain-containing protein" evidence="2">
    <location>
        <begin position="33"/>
        <end position="427"/>
    </location>
</feature>
<dbReference type="GO" id="GO:0062101">
    <property type="term" value="F:peptidyl-aspartic acid 3-dioxygenase activity"/>
    <property type="evidence" value="ECO:0007669"/>
    <property type="project" value="InterPro"/>
</dbReference>